<sequence>MGISVSLGDYEPEKLKEPWEKHQFRDTSRAYYTQSVNKMVNKLSHCLTALTSLELHECYTDPDEKKNETENTVPKINYLSAVTIYMNNCGKIIGGERILTHFKVITTGKENGLKDVVYKLDKSYPIKKKKENCVDGKELHNHIIKNKTIQFRNGNFYVIKTFHKYIKEASICNRRTDVNYTNMKVTKSRKELSDLLTNMSIAGATIGFIEGTGAEVLKKGLDCFFYAIGLESKFEAIDNLYPLNGPVHIDKLTTHKYYEAVQGGDLDFYQKEISHKQRKSSKEDGTDILDKLETFGLIVKK</sequence>
<proteinExistence type="predicted"/>
<keyword evidence="2" id="KW-1185">Reference proteome</keyword>
<comment type="caution">
    <text evidence="1">The sequence shown here is derived from an EMBL/GenBank/DDBJ whole genome shotgun (WGS) entry which is preliminary data.</text>
</comment>
<name>A0ABS5PA35_9FLAO</name>
<evidence type="ECO:0000313" key="1">
    <source>
        <dbReference type="EMBL" id="MBS7231180.1"/>
    </source>
</evidence>
<dbReference type="Proteomes" id="UP000722625">
    <property type="component" value="Unassembled WGS sequence"/>
</dbReference>
<dbReference type="RefSeq" id="WP_213298173.1">
    <property type="nucleotide sequence ID" value="NZ_JAGYVZ010000006.1"/>
</dbReference>
<organism evidence="1 2">
    <name type="scientific">Flavobacterium psychroterrae</name>
    <dbReference type="NCBI Taxonomy" id="2133767"/>
    <lineage>
        <taxon>Bacteria</taxon>
        <taxon>Pseudomonadati</taxon>
        <taxon>Bacteroidota</taxon>
        <taxon>Flavobacteriia</taxon>
        <taxon>Flavobacteriales</taxon>
        <taxon>Flavobacteriaceae</taxon>
        <taxon>Flavobacterium</taxon>
    </lineage>
</organism>
<accession>A0ABS5PA35</accession>
<gene>
    <name evidence="1" type="ORF">KHA90_09090</name>
</gene>
<evidence type="ECO:0000313" key="2">
    <source>
        <dbReference type="Proteomes" id="UP000722625"/>
    </source>
</evidence>
<reference evidence="1 2" key="1">
    <citation type="journal article" date="2018" name="Int. J. Syst. Evol. Microbiol.">
        <title>Flavobacterium chryseum sp. nov. and Flavobacterium psychroterrae sp. nov., novel environmental bacteria isolated from Antarctica.</title>
        <authorList>
            <person name="Kralova S."/>
            <person name="Svec P."/>
            <person name="Busse H.J."/>
            <person name="Stankova E."/>
            <person name="Vaczi P."/>
            <person name="Sedlacek I."/>
        </authorList>
    </citation>
    <scope>NUCLEOTIDE SEQUENCE [LARGE SCALE GENOMIC DNA]</scope>
    <source>
        <strain evidence="1 2">CCM 8827</strain>
    </source>
</reference>
<dbReference type="EMBL" id="JAGYVZ010000006">
    <property type="protein sequence ID" value="MBS7231180.1"/>
    <property type="molecule type" value="Genomic_DNA"/>
</dbReference>
<protein>
    <submittedName>
        <fullName evidence="1">Uncharacterized protein</fullName>
    </submittedName>
</protein>